<evidence type="ECO:0000313" key="1">
    <source>
        <dbReference type="EMBL" id="ACY17273.1"/>
    </source>
</evidence>
<reference evidence="1 2" key="1">
    <citation type="journal article" date="2010" name="Stand. Genomic Sci.">
        <title>Complete genome sequence of Haliangium ochraceum type strain (SMP-2).</title>
        <authorList>
            <consortium name="US DOE Joint Genome Institute (JGI-PGF)"/>
            <person name="Ivanova N."/>
            <person name="Daum C."/>
            <person name="Lang E."/>
            <person name="Abt B."/>
            <person name="Kopitz M."/>
            <person name="Saunders E."/>
            <person name="Lapidus A."/>
            <person name="Lucas S."/>
            <person name="Glavina Del Rio T."/>
            <person name="Nolan M."/>
            <person name="Tice H."/>
            <person name="Copeland A."/>
            <person name="Cheng J.F."/>
            <person name="Chen F."/>
            <person name="Bruce D."/>
            <person name="Goodwin L."/>
            <person name="Pitluck S."/>
            <person name="Mavromatis K."/>
            <person name="Pati A."/>
            <person name="Mikhailova N."/>
            <person name="Chen A."/>
            <person name="Palaniappan K."/>
            <person name="Land M."/>
            <person name="Hauser L."/>
            <person name="Chang Y.J."/>
            <person name="Jeffries C.D."/>
            <person name="Detter J.C."/>
            <person name="Brettin T."/>
            <person name="Rohde M."/>
            <person name="Goker M."/>
            <person name="Bristow J."/>
            <person name="Markowitz V."/>
            <person name="Eisen J.A."/>
            <person name="Hugenholtz P."/>
            <person name="Kyrpides N.C."/>
            <person name="Klenk H.P."/>
        </authorList>
    </citation>
    <scope>NUCLEOTIDE SEQUENCE [LARGE SCALE GENOMIC DNA]</scope>
    <source>
        <strain evidence="2">DSM 14365 / CIP 107738 / JCM 11303 / AJ 13395 / SMP-2</strain>
    </source>
</reference>
<evidence type="ECO:0000313" key="2">
    <source>
        <dbReference type="Proteomes" id="UP000001880"/>
    </source>
</evidence>
<dbReference type="InterPro" id="IPR001753">
    <property type="entry name" value="Enoyl-CoA_hydra/iso"/>
</dbReference>
<dbReference type="EMBL" id="CP001804">
    <property type="protein sequence ID" value="ACY17273.1"/>
    <property type="molecule type" value="Genomic_DNA"/>
</dbReference>
<name>D0LSQ1_HALO1</name>
<organism evidence="1 2">
    <name type="scientific">Haliangium ochraceum (strain DSM 14365 / JCM 11303 / SMP-2)</name>
    <dbReference type="NCBI Taxonomy" id="502025"/>
    <lineage>
        <taxon>Bacteria</taxon>
        <taxon>Pseudomonadati</taxon>
        <taxon>Myxococcota</taxon>
        <taxon>Polyangia</taxon>
        <taxon>Haliangiales</taxon>
        <taxon>Kofleriaceae</taxon>
        <taxon>Haliangium</taxon>
    </lineage>
</organism>
<dbReference type="HOGENOM" id="CLU_009834_7_5_7"/>
<dbReference type="PANTHER" id="PTHR11941">
    <property type="entry name" value="ENOYL-COA HYDRATASE-RELATED"/>
    <property type="match status" value="1"/>
</dbReference>
<dbReference type="KEGG" id="hoh:Hoch_4783"/>
<dbReference type="AlphaFoldDB" id="D0LSQ1"/>
<dbReference type="eggNOG" id="COG1024">
    <property type="taxonomic scope" value="Bacteria"/>
</dbReference>
<dbReference type="SUPFAM" id="SSF52096">
    <property type="entry name" value="ClpP/crotonase"/>
    <property type="match status" value="1"/>
</dbReference>
<keyword evidence="2" id="KW-1185">Reference proteome</keyword>
<dbReference type="GO" id="GO:0016853">
    <property type="term" value="F:isomerase activity"/>
    <property type="evidence" value="ECO:0007669"/>
    <property type="project" value="UniProtKB-KW"/>
</dbReference>
<keyword evidence="1" id="KW-0413">Isomerase</keyword>
<dbReference type="OrthoDB" id="5365311at2"/>
<sequence>MQLDHRDDIAILRMNASKSNAMDLAFFERMDALIDQLDDARALVITGHGNFFSAGLALPALIGLERASISTFLDTFTDTMLRVYGLPLPVVAAVNGHAIAGGCVLALQADRRLMTSEDARIGLNEVQLGVGLTAHIVETLRAEVPPTSLAPLARGGRLVSPNEALSLDLVHALAPPDSLEERAIETARSLASLPPLAYAQIKGALRAPVVRAIEATRAKIDNAWLDTWFSDEAQRRLQEAADKLSRKK</sequence>
<dbReference type="Gene3D" id="3.90.226.10">
    <property type="entry name" value="2-enoyl-CoA Hydratase, Chain A, domain 1"/>
    <property type="match status" value="1"/>
</dbReference>
<dbReference type="Proteomes" id="UP000001880">
    <property type="component" value="Chromosome"/>
</dbReference>
<accession>D0LSQ1</accession>
<gene>
    <name evidence="1" type="ordered locus">Hoch_4783</name>
</gene>
<dbReference type="STRING" id="502025.Hoch_4783"/>
<dbReference type="PANTHER" id="PTHR11941:SF45">
    <property type="entry name" value="ENOYL-COA DELTA ISOMERASE 1, MITOCHONDRIAL"/>
    <property type="match status" value="1"/>
</dbReference>
<dbReference type="RefSeq" id="WP_012829871.1">
    <property type="nucleotide sequence ID" value="NC_013440.1"/>
</dbReference>
<dbReference type="Pfam" id="PF00378">
    <property type="entry name" value="ECH_1"/>
    <property type="match status" value="1"/>
</dbReference>
<dbReference type="CDD" id="cd06558">
    <property type="entry name" value="crotonase-like"/>
    <property type="match status" value="1"/>
</dbReference>
<proteinExistence type="predicted"/>
<protein>
    <submittedName>
        <fullName evidence="1">Enoyl-CoA hydratase/isomerase</fullName>
    </submittedName>
</protein>
<dbReference type="InterPro" id="IPR029045">
    <property type="entry name" value="ClpP/crotonase-like_dom_sf"/>
</dbReference>
<dbReference type="GO" id="GO:0006635">
    <property type="term" value="P:fatty acid beta-oxidation"/>
    <property type="evidence" value="ECO:0007669"/>
    <property type="project" value="TreeGrafter"/>
</dbReference>